<keyword evidence="4" id="KW-1185">Reference proteome</keyword>
<dbReference type="Gene3D" id="3.40.50.1820">
    <property type="entry name" value="alpha/beta hydrolase"/>
    <property type="match status" value="1"/>
</dbReference>
<evidence type="ECO:0000313" key="4">
    <source>
        <dbReference type="Proteomes" id="UP000192917"/>
    </source>
</evidence>
<organism evidence="3 4">
    <name type="scientific">Tistlia consotensis USBA 355</name>
    <dbReference type="NCBI Taxonomy" id="560819"/>
    <lineage>
        <taxon>Bacteria</taxon>
        <taxon>Pseudomonadati</taxon>
        <taxon>Pseudomonadota</taxon>
        <taxon>Alphaproteobacteria</taxon>
        <taxon>Rhodospirillales</taxon>
        <taxon>Rhodovibrionaceae</taxon>
        <taxon>Tistlia</taxon>
    </lineage>
</organism>
<dbReference type="GO" id="GO:0016787">
    <property type="term" value="F:hydrolase activity"/>
    <property type="evidence" value="ECO:0007669"/>
    <property type="project" value="UniProtKB-KW"/>
</dbReference>
<dbReference type="SUPFAM" id="SSF53474">
    <property type="entry name" value="alpha/beta-Hydrolases"/>
    <property type="match status" value="1"/>
</dbReference>
<dbReference type="PANTHER" id="PTHR43798:SF33">
    <property type="entry name" value="HYDROLASE, PUTATIVE (AFU_ORTHOLOGUE AFUA_2G14860)-RELATED"/>
    <property type="match status" value="1"/>
</dbReference>
<dbReference type="InterPro" id="IPR050266">
    <property type="entry name" value="AB_hydrolase_sf"/>
</dbReference>
<keyword evidence="3" id="KW-0378">Hydrolase</keyword>
<dbReference type="PANTHER" id="PTHR43798">
    <property type="entry name" value="MONOACYLGLYCEROL LIPASE"/>
    <property type="match status" value="1"/>
</dbReference>
<name>A0A1Y6BZ99_9PROT</name>
<dbReference type="InterPro" id="IPR029058">
    <property type="entry name" value="AB_hydrolase_fold"/>
</dbReference>
<accession>A0A1Y6BZ99</accession>
<reference evidence="3 4" key="1">
    <citation type="submission" date="2017-04" db="EMBL/GenBank/DDBJ databases">
        <authorList>
            <person name="Afonso C.L."/>
            <person name="Miller P.J."/>
            <person name="Scott M.A."/>
            <person name="Spackman E."/>
            <person name="Goraichik I."/>
            <person name="Dimitrov K.M."/>
            <person name="Suarez D.L."/>
            <person name="Swayne D.E."/>
        </authorList>
    </citation>
    <scope>NUCLEOTIDE SEQUENCE [LARGE SCALE GENOMIC DNA]</scope>
    <source>
        <strain evidence="3 4">USBA 355</strain>
    </source>
</reference>
<evidence type="ECO:0000256" key="1">
    <source>
        <dbReference type="SAM" id="MobiDB-lite"/>
    </source>
</evidence>
<proteinExistence type="predicted"/>
<evidence type="ECO:0000259" key="2">
    <source>
        <dbReference type="Pfam" id="PF12697"/>
    </source>
</evidence>
<dbReference type="Proteomes" id="UP000192917">
    <property type="component" value="Unassembled WGS sequence"/>
</dbReference>
<dbReference type="GO" id="GO:0016020">
    <property type="term" value="C:membrane"/>
    <property type="evidence" value="ECO:0007669"/>
    <property type="project" value="TreeGrafter"/>
</dbReference>
<dbReference type="STRING" id="560819.SAMN05428998_112122"/>
<dbReference type="InterPro" id="IPR000073">
    <property type="entry name" value="AB_hydrolase_1"/>
</dbReference>
<dbReference type="RefSeq" id="WP_085123652.1">
    <property type="nucleotide sequence ID" value="NZ_FWZX01000012.1"/>
</dbReference>
<dbReference type="Pfam" id="PF12697">
    <property type="entry name" value="Abhydrolase_6"/>
    <property type="match status" value="1"/>
</dbReference>
<dbReference type="AlphaFoldDB" id="A0A1Y6BZ99"/>
<evidence type="ECO:0000313" key="3">
    <source>
        <dbReference type="EMBL" id="SMF37081.1"/>
    </source>
</evidence>
<gene>
    <name evidence="3" type="ORF">SAMN05428998_112122</name>
</gene>
<dbReference type="EMBL" id="FWZX01000012">
    <property type="protein sequence ID" value="SMF37081.1"/>
    <property type="molecule type" value="Genomic_DNA"/>
</dbReference>
<sequence length="301" mass="31767">MLATDIAAPTGRPGETLHLRRVDGGGGGDGRPPVLFLHGSTVPASVAFASRFDGLSFLELAAAQGLDAWSLDFRGFGRSFRPDGSTGPVTSTGDAVSDVEASVAHILAETGATQLDLVGWSWGATVAGSFAAGRSPRLRRLVLIAPQWLRDTPSPLLKDPAVLESGYRAVVPEAVAARWIGGLPEQLADQVTRNGWDRILAAALAEEASGAGLAPNGPLREIHRNWSGGLPVYAPRLIEVPVRVLVGSDDRETPPPTVRGLFAELVRHPDAQLLEISGASHFVPLEPKREQVVHFIAGFLG</sequence>
<protein>
    <submittedName>
        <fullName evidence="3">Lysophospholipase, alpha-beta hydrolase superfamily</fullName>
    </submittedName>
</protein>
<feature type="region of interest" description="Disordered" evidence="1">
    <location>
        <begin position="1"/>
        <end position="25"/>
    </location>
</feature>
<feature type="domain" description="AB hydrolase-1" evidence="2">
    <location>
        <begin position="34"/>
        <end position="288"/>
    </location>
</feature>